<dbReference type="PROSITE" id="PS50238">
    <property type="entry name" value="RHOGAP"/>
    <property type="match status" value="1"/>
</dbReference>
<keyword evidence="6" id="KW-1185">Reference proteome</keyword>
<feature type="domain" description="Rho-GAP" evidence="4">
    <location>
        <begin position="112"/>
        <end position="373"/>
    </location>
</feature>
<keyword evidence="2" id="KW-0175">Coiled coil</keyword>
<dbReference type="SUPFAM" id="SSF48350">
    <property type="entry name" value="GTPase activation domain, GAP"/>
    <property type="match status" value="1"/>
</dbReference>
<dbReference type="OrthoDB" id="3196451at2759"/>
<reference evidence="5 6" key="1">
    <citation type="journal article" date="2007" name="Proc. Natl. Acad. Sci. U.S.A.">
        <title>Independent sorting-out of thousands of duplicated gene pairs in two yeast species descended from a whole-genome duplication.</title>
        <authorList>
            <person name="Scannell D.R."/>
            <person name="Frank A.C."/>
            <person name="Conant G.C."/>
            <person name="Byrne K.P."/>
            <person name="Woolfit M."/>
            <person name="Wolfe K.H."/>
        </authorList>
    </citation>
    <scope>NUCLEOTIDE SEQUENCE [LARGE SCALE GENOMIC DNA]</scope>
    <source>
        <strain evidence="6">ATCC 22028 / DSM 70294 / BCRC 21397 / CBS 2163 / NBRC 10782 / NRRL Y-8283 / UCD 57-17</strain>
    </source>
</reference>
<feature type="compositionally biased region" description="Low complexity" evidence="3">
    <location>
        <begin position="547"/>
        <end position="561"/>
    </location>
</feature>
<proteinExistence type="predicted"/>
<feature type="region of interest" description="Disordered" evidence="3">
    <location>
        <begin position="517"/>
        <end position="622"/>
    </location>
</feature>
<dbReference type="PANTHER" id="PTHR15228">
    <property type="entry name" value="SPERMATHECAL PHYSIOLOGY VARIANT"/>
    <property type="match status" value="1"/>
</dbReference>
<feature type="region of interest" description="Disordered" evidence="3">
    <location>
        <begin position="459"/>
        <end position="492"/>
    </location>
</feature>
<sequence>MPTASGGTASPSKNTKQFWKHFLSNPKSLSSDSLTVKDAHNSNDLMKRPTLSKGKVIGEAANGSVVKNSNLNLGNQQFDANFKNYRDDFILKNRGFTGSVFGVSLSDSLSVASAEVIVQSELVSFGRIPIVVAKCGAYLKANALETSGIFRIAGSSKRVKELQHIFSTPPDYGTKFSNWDVYTVHDVASLLRRYLNNLDEPLIPLQLYDDFRAPLKNRPRVIKHIQSLNVSSSSDAKAGVGINDENRPMNEIEHAHDGDVEKEDESADVREEMIQKEKRRKRRLTKEIKATIKEYQRLFLSLSDDSKQLTIYLLDLLSLFARQSDRNLMTGKNLSAIFQPSILSHPQHDMDPREYELSRLVVNFLIEYSYKLLPFLLKASKEDQQAVSISKVTTSATTTTTAATTTTTTTTAATPTLEKPVDTTKLQKTQSTNSGSIDLLNKETITPVVTPTSRNVVPPGSSVVYEKGHDNKLTPPIIRRPHSRSIGSVPVPPDVISSNKRRTKLFNWFHRPDYLSDSGANDEDCAEEEVFSDNSTDAMPRATSHVRSLSTHTSSMSRSLSGGLDVRPMSLIFPHGNSNGNKSVDELEQLPNSNHTSSNHIHHHSKHNSHSHHLHPHHSNYGANHVHHVEDLKSEENNIDTLLQSDHQPEHHYPPVPEYLSTHSNGSVTGSSSYTKTSDEERSPRSHKRNSWFQRLRSRSRSTTNNEKDRRD</sequence>
<feature type="region of interest" description="Disordered" evidence="3">
    <location>
        <begin position="646"/>
        <end position="712"/>
    </location>
</feature>
<dbReference type="GO" id="GO:0005096">
    <property type="term" value="F:GTPase activator activity"/>
    <property type="evidence" value="ECO:0007669"/>
    <property type="project" value="UniProtKB-KW"/>
</dbReference>
<evidence type="ECO:0000256" key="1">
    <source>
        <dbReference type="ARBA" id="ARBA00022468"/>
    </source>
</evidence>
<evidence type="ECO:0000256" key="3">
    <source>
        <dbReference type="SAM" id="MobiDB-lite"/>
    </source>
</evidence>
<dbReference type="CDD" id="cd04396">
    <property type="entry name" value="RhoGAP_fSAC7_BAG7"/>
    <property type="match status" value="1"/>
</dbReference>
<accession>A7TRF0</accession>
<dbReference type="Gene3D" id="1.10.555.10">
    <property type="entry name" value="Rho GTPase activation protein"/>
    <property type="match status" value="1"/>
</dbReference>
<dbReference type="AlphaFoldDB" id="A7TRF0"/>
<feature type="compositionally biased region" description="Acidic residues" evidence="3">
    <location>
        <begin position="520"/>
        <end position="531"/>
    </location>
</feature>
<dbReference type="GO" id="GO:0005938">
    <property type="term" value="C:cell cortex"/>
    <property type="evidence" value="ECO:0007669"/>
    <property type="project" value="TreeGrafter"/>
</dbReference>
<protein>
    <recommendedName>
        <fullName evidence="4">Rho-GAP domain-containing protein</fullName>
    </recommendedName>
</protein>
<feature type="compositionally biased region" description="Polar residues" evidence="3">
    <location>
        <begin position="661"/>
        <end position="676"/>
    </location>
</feature>
<dbReference type="STRING" id="436907.A7TRF0"/>
<dbReference type="PANTHER" id="PTHR15228:SF25">
    <property type="entry name" value="F-BAR DOMAIN-CONTAINING PROTEIN"/>
    <property type="match status" value="1"/>
</dbReference>
<dbReference type="GO" id="GO:0007165">
    <property type="term" value="P:signal transduction"/>
    <property type="evidence" value="ECO:0007669"/>
    <property type="project" value="InterPro"/>
</dbReference>
<name>A7TRF0_VANPO</name>
<dbReference type="FunCoup" id="A7TRF0">
    <property type="interactions" value="132"/>
</dbReference>
<evidence type="ECO:0000259" key="4">
    <source>
        <dbReference type="PROSITE" id="PS50238"/>
    </source>
</evidence>
<dbReference type="InterPro" id="IPR008936">
    <property type="entry name" value="Rho_GTPase_activation_prot"/>
</dbReference>
<dbReference type="RefSeq" id="XP_001643022.1">
    <property type="nucleotide sequence ID" value="XM_001642972.1"/>
</dbReference>
<dbReference type="SMART" id="SM00324">
    <property type="entry name" value="RhoGAP"/>
    <property type="match status" value="1"/>
</dbReference>
<dbReference type="GeneID" id="5543217"/>
<dbReference type="Pfam" id="PF00620">
    <property type="entry name" value="RhoGAP"/>
    <property type="match status" value="2"/>
</dbReference>
<dbReference type="EMBL" id="DS480477">
    <property type="protein sequence ID" value="EDO15164.1"/>
    <property type="molecule type" value="Genomic_DNA"/>
</dbReference>
<feature type="coiled-coil region" evidence="2">
    <location>
        <begin position="267"/>
        <end position="294"/>
    </location>
</feature>
<dbReference type="GO" id="GO:0060237">
    <property type="term" value="P:regulation of fungal-type cell wall organization"/>
    <property type="evidence" value="ECO:0007669"/>
    <property type="project" value="TreeGrafter"/>
</dbReference>
<dbReference type="InterPro" id="IPR000198">
    <property type="entry name" value="RhoGAP_dom"/>
</dbReference>
<keyword evidence="1" id="KW-0343">GTPase activation</keyword>
<dbReference type="KEGG" id="vpo:Kpol_440p11"/>
<dbReference type="HOGENOM" id="CLU_016108_0_0_1"/>
<dbReference type="Proteomes" id="UP000000267">
    <property type="component" value="Unassembled WGS sequence"/>
</dbReference>
<dbReference type="InParanoid" id="A7TRF0"/>
<dbReference type="PhylomeDB" id="A7TRF0"/>
<feature type="compositionally biased region" description="Basic residues" evidence="3">
    <location>
        <begin position="685"/>
        <end position="700"/>
    </location>
</feature>
<evidence type="ECO:0000313" key="5">
    <source>
        <dbReference type="EMBL" id="EDO15164.1"/>
    </source>
</evidence>
<feature type="compositionally biased region" description="Basic residues" evidence="3">
    <location>
        <begin position="600"/>
        <end position="618"/>
    </location>
</feature>
<gene>
    <name evidence="5" type="ORF">Kpol_440p11</name>
</gene>
<dbReference type="eggNOG" id="KOG2710">
    <property type="taxonomic scope" value="Eukaryota"/>
</dbReference>
<dbReference type="InterPro" id="IPR051025">
    <property type="entry name" value="RhoGAP"/>
</dbReference>
<organism evidence="6">
    <name type="scientific">Vanderwaltozyma polyspora (strain ATCC 22028 / DSM 70294 / BCRC 21397 / CBS 2163 / NBRC 10782 / NRRL Y-8283 / UCD 57-17)</name>
    <name type="common">Kluyveromyces polysporus</name>
    <dbReference type="NCBI Taxonomy" id="436907"/>
    <lineage>
        <taxon>Eukaryota</taxon>
        <taxon>Fungi</taxon>
        <taxon>Dikarya</taxon>
        <taxon>Ascomycota</taxon>
        <taxon>Saccharomycotina</taxon>
        <taxon>Saccharomycetes</taxon>
        <taxon>Saccharomycetales</taxon>
        <taxon>Saccharomycetaceae</taxon>
        <taxon>Vanderwaltozyma</taxon>
    </lineage>
</organism>
<evidence type="ECO:0000256" key="2">
    <source>
        <dbReference type="SAM" id="Coils"/>
    </source>
</evidence>
<evidence type="ECO:0000313" key="6">
    <source>
        <dbReference type="Proteomes" id="UP000000267"/>
    </source>
</evidence>